<accession>D2R8I5</accession>
<protein>
    <submittedName>
        <fullName evidence="1">Uncharacterized protein</fullName>
    </submittedName>
</protein>
<reference evidence="1 2" key="1">
    <citation type="journal article" date="2009" name="Stand. Genomic Sci.">
        <title>Complete genome sequence of Pirellula staleyi type strain (ATCC 27377).</title>
        <authorList>
            <person name="Clum A."/>
            <person name="Tindall B.J."/>
            <person name="Sikorski J."/>
            <person name="Ivanova N."/>
            <person name="Mavrommatis K."/>
            <person name="Lucas S."/>
            <person name="Glavina del Rio T."/>
            <person name="Nolan M."/>
            <person name="Chen F."/>
            <person name="Tice H."/>
            <person name="Pitluck S."/>
            <person name="Cheng J.F."/>
            <person name="Chertkov O."/>
            <person name="Brettin T."/>
            <person name="Han C."/>
            <person name="Detter J.C."/>
            <person name="Kuske C."/>
            <person name="Bruce D."/>
            <person name="Goodwin L."/>
            <person name="Ovchinikova G."/>
            <person name="Pati A."/>
            <person name="Mikhailova N."/>
            <person name="Chen A."/>
            <person name="Palaniappan K."/>
            <person name="Land M."/>
            <person name="Hauser L."/>
            <person name="Chang Y.J."/>
            <person name="Jeffries C.D."/>
            <person name="Chain P."/>
            <person name="Rohde M."/>
            <person name="Goker M."/>
            <person name="Bristow J."/>
            <person name="Eisen J.A."/>
            <person name="Markowitz V."/>
            <person name="Hugenholtz P."/>
            <person name="Kyrpides N.C."/>
            <person name="Klenk H.P."/>
            <person name="Lapidus A."/>
        </authorList>
    </citation>
    <scope>NUCLEOTIDE SEQUENCE [LARGE SCALE GENOMIC DNA]</scope>
    <source>
        <strain evidence="2">ATCC 27377 / DSM 6068 / ICPB 4128</strain>
    </source>
</reference>
<dbReference type="EMBL" id="CP001848">
    <property type="protein sequence ID" value="ADB17526.1"/>
    <property type="molecule type" value="Genomic_DNA"/>
</dbReference>
<keyword evidence="2" id="KW-1185">Reference proteome</keyword>
<dbReference type="AlphaFoldDB" id="D2R8I5"/>
<dbReference type="HOGENOM" id="CLU_1642167_0_0_0"/>
<name>D2R8I5_PIRSD</name>
<sequence length="161" mass="17930">MSLFANSRYQWRETYFVLFDAKHRPKADLVRKAIEDLKAKLEVVEVNAADDGTLEAMTVLSHADSSGMDLTFVAGEEVQEQVAELKKEWKGQPVSPEDKPKLDRMLAATARYDIFHFEEVGDSLEDDDEGPLDPGTLLLVLEKLARVCHGVSIDPQSGALL</sequence>
<dbReference type="Proteomes" id="UP000001887">
    <property type="component" value="Chromosome"/>
</dbReference>
<gene>
    <name evidence="1" type="ordered locus">Psta_2861</name>
</gene>
<dbReference type="STRING" id="530564.Psta_2861"/>
<evidence type="ECO:0000313" key="1">
    <source>
        <dbReference type="EMBL" id="ADB17526.1"/>
    </source>
</evidence>
<organism evidence="1 2">
    <name type="scientific">Pirellula staleyi (strain ATCC 27377 / DSM 6068 / ICPB 4128)</name>
    <name type="common">Pirella staleyi</name>
    <dbReference type="NCBI Taxonomy" id="530564"/>
    <lineage>
        <taxon>Bacteria</taxon>
        <taxon>Pseudomonadati</taxon>
        <taxon>Planctomycetota</taxon>
        <taxon>Planctomycetia</taxon>
        <taxon>Pirellulales</taxon>
        <taxon>Pirellulaceae</taxon>
        <taxon>Pirellula</taxon>
    </lineage>
</organism>
<dbReference type="OrthoDB" id="265526at2"/>
<proteinExistence type="predicted"/>
<dbReference type="KEGG" id="psl:Psta_2861"/>
<evidence type="ECO:0000313" key="2">
    <source>
        <dbReference type="Proteomes" id="UP000001887"/>
    </source>
</evidence>